<evidence type="ECO:0000313" key="1">
    <source>
        <dbReference type="Proteomes" id="UP000079169"/>
    </source>
</evidence>
<organism evidence="1 2">
    <name type="scientific">Diaphorina citri</name>
    <name type="common">Asian citrus psyllid</name>
    <dbReference type="NCBI Taxonomy" id="121845"/>
    <lineage>
        <taxon>Eukaryota</taxon>
        <taxon>Metazoa</taxon>
        <taxon>Ecdysozoa</taxon>
        <taxon>Arthropoda</taxon>
        <taxon>Hexapoda</taxon>
        <taxon>Insecta</taxon>
        <taxon>Pterygota</taxon>
        <taxon>Neoptera</taxon>
        <taxon>Paraneoptera</taxon>
        <taxon>Hemiptera</taxon>
        <taxon>Sternorrhyncha</taxon>
        <taxon>Psylloidea</taxon>
        <taxon>Psyllidae</taxon>
        <taxon>Diaphorininae</taxon>
        <taxon>Diaphorina</taxon>
    </lineage>
</organism>
<dbReference type="PaxDb" id="121845-A0A3Q0IWV5"/>
<evidence type="ECO:0000313" key="2">
    <source>
        <dbReference type="RefSeq" id="XP_026680732.1"/>
    </source>
</evidence>
<protein>
    <submittedName>
        <fullName evidence="2">Uncharacterized protein LOC103511053</fullName>
    </submittedName>
</protein>
<accession>A0A3Q0IWV5</accession>
<reference evidence="2" key="1">
    <citation type="submission" date="2025-08" db="UniProtKB">
        <authorList>
            <consortium name="RefSeq"/>
        </authorList>
    </citation>
    <scope>IDENTIFICATION</scope>
</reference>
<gene>
    <name evidence="2" type="primary">LOC103511053</name>
</gene>
<dbReference type="AlphaFoldDB" id="A0A3Q0IWV5"/>
<dbReference type="GeneID" id="103511053"/>
<keyword evidence="1" id="KW-1185">Reference proteome</keyword>
<name>A0A3Q0IWV5_DIACI</name>
<sequence length="215" mass="24646">MCLARPEREINPHIYQEEAVYQQDCRLNSTCSIFEAFATRWQSYERSNAPLGIYAHHLVKFLSDRTLSVSNIFLEAHADLIKHNSETNQRPLICVDAASKFKLSDSFLSPIHKRVLDLFSQFNTIKKTSFKLDLPQCSSKVTVTIAPYNCILNVLSVTINTGVALECRTTEEGAQIEWIRKDSEQQTLLIHHLQRVKVDHAIFTPFNESKYCIVT</sequence>
<dbReference type="Proteomes" id="UP000079169">
    <property type="component" value="Unplaced"/>
</dbReference>
<proteinExistence type="predicted"/>
<dbReference type="RefSeq" id="XP_026680732.1">
    <property type="nucleotide sequence ID" value="XM_026824931.1"/>
</dbReference>
<dbReference type="KEGG" id="dci:103511053"/>